<comment type="caution">
    <text evidence="2">The sequence shown here is derived from an EMBL/GenBank/DDBJ whole genome shotgun (WGS) entry which is preliminary data.</text>
</comment>
<accession>A0ABN2EWD0</accession>
<sequence length="70" mass="7044">MPVKGDRGVAWVARVDLPDPPSDPQDIAETAAVVLRQPGHGGKVYVLTGPEATPSSAGLHTISPTGSGGT</sequence>
<gene>
    <name evidence="2" type="ORF">GCM10009789_85780</name>
</gene>
<keyword evidence="3" id="KW-1185">Reference proteome</keyword>
<evidence type="ECO:0000313" key="3">
    <source>
        <dbReference type="Proteomes" id="UP001500393"/>
    </source>
</evidence>
<dbReference type="EMBL" id="BAAAOS010000070">
    <property type="protein sequence ID" value="GAA1618815.1"/>
    <property type="molecule type" value="Genomic_DNA"/>
</dbReference>
<feature type="region of interest" description="Disordered" evidence="1">
    <location>
        <begin position="51"/>
        <end position="70"/>
    </location>
</feature>
<dbReference type="RefSeq" id="WP_344222557.1">
    <property type="nucleotide sequence ID" value="NZ_BAAAOS010000070.1"/>
</dbReference>
<protein>
    <submittedName>
        <fullName evidence="2">Uncharacterized protein</fullName>
    </submittedName>
</protein>
<dbReference type="Proteomes" id="UP001500393">
    <property type="component" value="Unassembled WGS sequence"/>
</dbReference>
<proteinExistence type="predicted"/>
<evidence type="ECO:0000313" key="2">
    <source>
        <dbReference type="EMBL" id="GAA1618815.1"/>
    </source>
</evidence>
<dbReference type="Gene3D" id="3.90.25.10">
    <property type="entry name" value="UDP-galactose 4-epimerase, domain 1"/>
    <property type="match status" value="1"/>
</dbReference>
<name>A0ABN2EWD0_9ACTN</name>
<reference evidence="2 3" key="1">
    <citation type="journal article" date="2019" name="Int. J. Syst. Evol. Microbiol.">
        <title>The Global Catalogue of Microorganisms (GCM) 10K type strain sequencing project: providing services to taxonomists for standard genome sequencing and annotation.</title>
        <authorList>
            <consortium name="The Broad Institute Genomics Platform"/>
            <consortium name="The Broad Institute Genome Sequencing Center for Infectious Disease"/>
            <person name="Wu L."/>
            <person name="Ma J."/>
        </authorList>
    </citation>
    <scope>NUCLEOTIDE SEQUENCE [LARGE SCALE GENOMIC DNA]</scope>
    <source>
        <strain evidence="2 3">JCM 14969</strain>
    </source>
</reference>
<feature type="compositionally biased region" description="Polar residues" evidence="1">
    <location>
        <begin position="53"/>
        <end position="70"/>
    </location>
</feature>
<dbReference type="Gene3D" id="3.40.50.720">
    <property type="entry name" value="NAD(P)-binding Rossmann-like Domain"/>
    <property type="match status" value="1"/>
</dbReference>
<evidence type="ECO:0000256" key="1">
    <source>
        <dbReference type="SAM" id="MobiDB-lite"/>
    </source>
</evidence>
<organism evidence="2 3">
    <name type="scientific">Kribbella sancticallisti</name>
    <dbReference type="NCBI Taxonomy" id="460087"/>
    <lineage>
        <taxon>Bacteria</taxon>
        <taxon>Bacillati</taxon>
        <taxon>Actinomycetota</taxon>
        <taxon>Actinomycetes</taxon>
        <taxon>Propionibacteriales</taxon>
        <taxon>Kribbellaceae</taxon>
        <taxon>Kribbella</taxon>
    </lineage>
</organism>